<evidence type="ECO:0000313" key="2">
    <source>
        <dbReference type="EMBL" id="MBK7677367.1"/>
    </source>
</evidence>
<feature type="transmembrane region" description="Helical" evidence="1">
    <location>
        <begin position="301"/>
        <end position="320"/>
    </location>
</feature>
<dbReference type="EMBL" id="JADJMH010000034">
    <property type="protein sequence ID" value="MBK7677367.1"/>
    <property type="molecule type" value="Genomic_DNA"/>
</dbReference>
<evidence type="ECO:0000256" key="1">
    <source>
        <dbReference type="SAM" id="Phobius"/>
    </source>
</evidence>
<sequence length="533" mass="57899">MTESTRLQVAAIAALYTLWLLVWIVLGDEPGGLRHHHWDQAAAAAVAAVAALSMAWSTGRPYRGFLALHTIAFLSLAGSWLIYAEGSTPAADQVPLPDPYLLALGSGLLSDALYALCAFSMLCAWSYLALALWHRRALTPQTLVVFTVLMTGLGAIFTGFYTTLYATKLDTPLGRLDAATAVLEFAVVVAGLLCVLLRVPALVVWTLVASVILIAGDMAYSMDVVPPVIDAVWMFGQLLWFAAIMGMRRREASERARAASAGGETADAEGRSGLSGILILLSLGSALLSPLVWFVPSAATWKVFFSVLFIVALMVTLVWITDRFDDAVAFLRRYVQQVLRSRLLSDDWRGAPPGIRNALQSTRLGTLLDEFRGEATRLRRDVLFLGRERLYGPPRERAAGSPVCFIVMPFGQEWSADVHRILVKACDAAGARAVRGDNLFTPTDILEDIWQSIHAADFVIADITGRNPNVLYELGIAHTLAKPVLILSRLASDIPIDLATRRVTLYGQSAGDWREDLAHKIQPAVAALVGDCS</sequence>
<organism evidence="2 3">
    <name type="scientific">Candidatus Accumulibacter proximus</name>
    <dbReference type="NCBI Taxonomy" id="2954385"/>
    <lineage>
        <taxon>Bacteria</taxon>
        <taxon>Pseudomonadati</taxon>
        <taxon>Pseudomonadota</taxon>
        <taxon>Betaproteobacteria</taxon>
        <taxon>Candidatus Accumulibacter</taxon>
    </lineage>
</organism>
<feature type="transmembrane region" description="Helical" evidence="1">
    <location>
        <begin position="38"/>
        <end position="57"/>
    </location>
</feature>
<feature type="transmembrane region" description="Helical" evidence="1">
    <location>
        <begin position="7"/>
        <end position="26"/>
    </location>
</feature>
<comment type="caution">
    <text evidence="2">The sequence shown here is derived from an EMBL/GenBank/DDBJ whole genome shotgun (WGS) entry which is preliminary data.</text>
</comment>
<keyword evidence="1" id="KW-1133">Transmembrane helix</keyword>
<feature type="transmembrane region" description="Helical" evidence="1">
    <location>
        <begin position="178"/>
        <end position="197"/>
    </location>
</feature>
<feature type="transmembrane region" description="Helical" evidence="1">
    <location>
        <begin position="142"/>
        <end position="166"/>
    </location>
</feature>
<keyword evidence="1" id="KW-0472">Membrane</keyword>
<evidence type="ECO:0008006" key="4">
    <source>
        <dbReference type="Google" id="ProtNLM"/>
    </source>
</evidence>
<feature type="transmembrane region" description="Helical" evidence="1">
    <location>
        <begin position="277"/>
        <end position="295"/>
    </location>
</feature>
<feature type="transmembrane region" description="Helical" evidence="1">
    <location>
        <begin position="103"/>
        <end position="130"/>
    </location>
</feature>
<dbReference type="Gene3D" id="3.40.50.450">
    <property type="match status" value="1"/>
</dbReference>
<dbReference type="AlphaFoldDB" id="A0A935Q345"/>
<evidence type="ECO:0000313" key="3">
    <source>
        <dbReference type="Proteomes" id="UP000697998"/>
    </source>
</evidence>
<keyword evidence="1" id="KW-0812">Transmembrane</keyword>
<feature type="transmembrane region" description="Helical" evidence="1">
    <location>
        <begin position="228"/>
        <end position="247"/>
    </location>
</feature>
<feature type="transmembrane region" description="Helical" evidence="1">
    <location>
        <begin position="64"/>
        <end position="83"/>
    </location>
</feature>
<protein>
    <recommendedName>
        <fullName evidence="4">Nucleoside 2-deoxyribosyltransferase</fullName>
    </recommendedName>
</protein>
<feature type="transmembrane region" description="Helical" evidence="1">
    <location>
        <begin position="202"/>
        <end position="222"/>
    </location>
</feature>
<dbReference type="SUPFAM" id="SSF52309">
    <property type="entry name" value="N-(deoxy)ribosyltransferase-like"/>
    <property type="match status" value="1"/>
</dbReference>
<reference evidence="2 3" key="1">
    <citation type="submission" date="2020-10" db="EMBL/GenBank/DDBJ databases">
        <title>Connecting structure to function with the recovery of over 1000 high-quality activated sludge metagenome-assembled genomes encoding full-length rRNA genes using long-read sequencing.</title>
        <authorList>
            <person name="Singleton C.M."/>
            <person name="Petriglieri F."/>
            <person name="Kristensen J.M."/>
            <person name="Kirkegaard R.H."/>
            <person name="Michaelsen T.Y."/>
            <person name="Andersen M.H."/>
            <person name="Karst S.M."/>
            <person name="Dueholm M.S."/>
            <person name="Nielsen P.H."/>
            <person name="Albertsen M."/>
        </authorList>
    </citation>
    <scope>NUCLEOTIDE SEQUENCE [LARGE SCALE GENOMIC DNA]</scope>
    <source>
        <strain evidence="2">EsbW_18-Q3-R4-48_BATAC.285</strain>
    </source>
</reference>
<dbReference type="Proteomes" id="UP000697998">
    <property type="component" value="Unassembled WGS sequence"/>
</dbReference>
<gene>
    <name evidence="2" type="ORF">IPJ27_22830</name>
</gene>
<name>A0A935Q345_9PROT</name>
<proteinExistence type="predicted"/>
<accession>A0A935Q345</accession>